<dbReference type="InterPro" id="IPR011712">
    <property type="entry name" value="Sig_transdc_His_kin_sub3_dim/P"/>
</dbReference>
<organism evidence="14 15">
    <name type="scientific">Paenibacillus flagellatus</name>
    <dbReference type="NCBI Taxonomy" id="2211139"/>
    <lineage>
        <taxon>Bacteria</taxon>
        <taxon>Bacillati</taxon>
        <taxon>Bacillota</taxon>
        <taxon>Bacilli</taxon>
        <taxon>Bacillales</taxon>
        <taxon>Paenibacillaceae</taxon>
        <taxon>Paenibacillus</taxon>
    </lineage>
</organism>
<keyword evidence="6 12" id="KW-0812">Transmembrane</keyword>
<keyword evidence="9" id="KW-0902">Two-component regulatory system</keyword>
<keyword evidence="4" id="KW-1003">Cell membrane</keyword>
<gene>
    <name evidence="14" type="ORF">DLM86_20370</name>
</gene>
<dbReference type="Proteomes" id="UP000247476">
    <property type="component" value="Unassembled WGS sequence"/>
</dbReference>
<feature type="transmembrane region" description="Helical" evidence="12">
    <location>
        <begin position="236"/>
        <end position="258"/>
    </location>
</feature>
<evidence type="ECO:0000256" key="12">
    <source>
        <dbReference type="SAM" id="Phobius"/>
    </source>
</evidence>
<dbReference type="InterPro" id="IPR050482">
    <property type="entry name" value="Sensor_HK_TwoCompSys"/>
</dbReference>
<evidence type="ECO:0000256" key="4">
    <source>
        <dbReference type="ARBA" id="ARBA00022475"/>
    </source>
</evidence>
<evidence type="ECO:0000256" key="5">
    <source>
        <dbReference type="ARBA" id="ARBA00022679"/>
    </source>
</evidence>
<feature type="transmembrane region" description="Helical" evidence="12">
    <location>
        <begin position="195"/>
        <end position="216"/>
    </location>
</feature>
<dbReference type="Pfam" id="PF02518">
    <property type="entry name" value="HATPase_c"/>
    <property type="match status" value="1"/>
</dbReference>
<name>A0A2V5K4E1_9BACL</name>
<evidence type="ECO:0000256" key="7">
    <source>
        <dbReference type="ARBA" id="ARBA00022777"/>
    </source>
</evidence>
<evidence type="ECO:0000313" key="14">
    <source>
        <dbReference type="EMBL" id="PYI52533.1"/>
    </source>
</evidence>
<dbReference type="EC" id="2.7.13.3" evidence="3"/>
<keyword evidence="8 12" id="KW-1133">Transmembrane helix</keyword>
<evidence type="ECO:0000256" key="2">
    <source>
        <dbReference type="ARBA" id="ARBA00004651"/>
    </source>
</evidence>
<dbReference type="SUPFAM" id="SSF55874">
    <property type="entry name" value="ATPase domain of HSP90 chaperone/DNA topoisomerase II/histidine kinase"/>
    <property type="match status" value="1"/>
</dbReference>
<dbReference type="PANTHER" id="PTHR24421:SF37">
    <property type="entry name" value="SENSOR HISTIDINE KINASE NARS"/>
    <property type="match status" value="1"/>
</dbReference>
<dbReference type="OrthoDB" id="227596at2"/>
<protein>
    <recommendedName>
        <fullName evidence="3">histidine kinase</fullName>
        <ecNumber evidence="3">2.7.13.3</ecNumber>
    </recommendedName>
</protein>
<dbReference type="SMART" id="SM00387">
    <property type="entry name" value="HATPase_c"/>
    <property type="match status" value="1"/>
</dbReference>
<evidence type="ECO:0000256" key="8">
    <source>
        <dbReference type="ARBA" id="ARBA00022989"/>
    </source>
</evidence>
<feature type="transmembrane region" description="Helical" evidence="12">
    <location>
        <begin position="307"/>
        <end position="331"/>
    </location>
</feature>
<evidence type="ECO:0000313" key="15">
    <source>
        <dbReference type="Proteomes" id="UP000247476"/>
    </source>
</evidence>
<keyword evidence="10 12" id="KW-0472">Membrane</keyword>
<dbReference type="InterPro" id="IPR003594">
    <property type="entry name" value="HATPase_dom"/>
</dbReference>
<dbReference type="PANTHER" id="PTHR24421">
    <property type="entry name" value="NITRATE/NITRITE SENSOR PROTEIN NARX-RELATED"/>
    <property type="match status" value="1"/>
</dbReference>
<dbReference type="AlphaFoldDB" id="A0A2V5K4E1"/>
<evidence type="ECO:0000256" key="1">
    <source>
        <dbReference type="ARBA" id="ARBA00000085"/>
    </source>
</evidence>
<evidence type="ECO:0000259" key="13">
    <source>
        <dbReference type="SMART" id="SM00387"/>
    </source>
</evidence>
<keyword evidence="5" id="KW-0808">Transferase</keyword>
<feature type="transmembrane region" description="Helical" evidence="12">
    <location>
        <begin position="337"/>
        <end position="354"/>
    </location>
</feature>
<evidence type="ECO:0000256" key="9">
    <source>
        <dbReference type="ARBA" id="ARBA00023012"/>
    </source>
</evidence>
<keyword evidence="15" id="KW-1185">Reference proteome</keyword>
<feature type="region of interest" description="Disordered" evidence="11">
    <location>
        <begin position="738"/>
        <end position="762"/>
    </location>
</feature>
<dbReference type="InterPro" id="IPR036890">
    <property type="entry name" value="HATPase_C_sf"/>
</dbReference>
<dbReference type="GO" id="GO:0005886">
    <property type="term" value="C:plasma membrane"/>
    <property type="evidence" value="ECO:0007669"/>
    <property type="project" value="UniProtKB-SubCell"/>
</dbReference>
<feature type="region of interest" description="Disordered" evidence="11">
    <location>
        <begin position="677"/>
        <end position="696"/>
    </location>
</feature>
<dbReference type="EMBL" id="QJVJ01000009">
    <property type="protein sequence ID" value="PYI52533.1"/>
    <property type="molecule type" value="Genomic_DNA"/>
</dbReference>
<comment type="catalytic activity">
    <reaction evidence="1">
        <text>ATP + protein L-histidine = ADP + protein N-phospho-L-histidine.</text>
        <dbReference type="EC" id="2.7.13.3"/>
    </reaction>
</comment>
<dbReference type="GO" id="GO:0000155">
    <property type="term" value="F:phosphorelay sensor kinase activity"/>
    <property type="evidence" value="ECO:0007669"/>
    <property type="project" value="InterPro"/>
</dbReference>
<evidence type="ECO:0000256" key="3">
    <source>
        <dbReference type="ARBA" id="ARBA00012438"/>
    </source>
</evidence>
<feature type="transmembrane region" description="Helical" evidence="12">
    <location>
        <begin position="82"/>
        <end position="104"/>
    </location>
</feature>
<dbReference type="Gene3D" id="3.30.565.10">
    <property type="entry name" value="Histidine kinase-like ATPase, C-terminal domain"/>
    <property type="match status" value="1"/>
</dbReference>
<feature type="domain" description="Histidine kinase/HSP90-like ATPase" evidence="13">
    <location>
        <begin position="624"/>
        <end position="732"/>
    </location>
</feature>
<evidence type="ECO:0000256" key="6">
    <source>
        <dbReference type="ARBA" id="ARBA00022692"/>
    </source>
</evidence>
<feature type="transmembrane region" description="Helical" evidence="12">
    <location>
        <begin position="270"/>
        <end position="292"/>
    </location>
</feature>
<dbReference type="CDD" id="cd16917">
    <property type="entry name" value="HATPase_UhpB-NarQ-NarX-like"/>
    <property type="match status" value="1"/>
</dbReference>
<comment type="subcellular location">
    <subcellularLocation>
        <location evidence="2">Cell membrane</location>
        <topology evidence="2">Multi-pass membrane protein</topology>
    </subcellularLocation>
</comment>
<keyword evidence="7 14" id="KW-0418">Kinase</keyword>
<accession>A0A2V5K4E1</accession>
<evidence type="ECO:0000256" key="11">
    <source>
        <dbReference type="SAM" id="MobiDB-lite"/>
    </source>
</evidence>
<proteinExistence type="predicted"/>
<feature type="transmembrane region" description="Helical" evidence="12">
    <location>
        <begin position="145"/>
        <end position="164"/>
    </location>
</feature>
<dbReference type="RefSeq" id="WP_110841904.1">
    <property type="nucleotide sequence ID" value="NZ_QJVJ01000009.1"/>
</dbReference>
<dbReference type="GO" id="GO:0046983">
    <property type="term" value="F:protein dimerization activity"/>
    <property type="evidence" value="ECO:0007669"/>
    <property type="project" value="InterPro"/>
</dbReference>
<dbReference type="Pfam" id="PF07730">
    <property type="entry name" value="HisKA_3"/>
    <property type="match status" value="1"/>
</dbReference>
<comment type="caution">
    <text evidence="14">The sequence shown here is derived from an EMBL/GenBank/DDBJ whole genome shotgun (WGS) entry which is preliminary data.</text>
</comment>
<dbReference type="Gene3D" id="1.20.5.1930">
    <property type="match status" value="1"/>
</dbReference>
<reference evidence="14 15" key="1">
    <citation type="submission" date="2018-05" db="EMBL/GenBank/DDBJ databases">
        <title>Paenibacillus flagellatus sp. nov., isolated from selenium mineral soil.</title>
        <authorList>
            <person name="Dai X."/>
        </authorList>
    </citation>
    <scope>NUCLEOTIDE SEQUENCE [LARGE SCALE GENOMIC DNA]</scope>
    <source>
        <strain evidence="14 15">DXL2</strain>
    </source>
</reference>
<feature type="transmembrane region" description="Helical" evidence="12">
    <location>
        <begin position="171"/>
        <end position="189"/>
    </location>
</feature>
<feature type="transmembrane region" description="Helical" evidence="12">
    <location>
        <begin position="25"/>
        <end position="46"/>
    </location>
</feature>
<dbReference type="SUPFAM" id="SSF55781">
    <property type="entry name" value="GAF domain-like"/>
    <property type="match status" value="1"/>
</dbReference>
<feature type="transmembrane region" description="Helical" evidence="12">
    <location>
        <begin position="111"/>
        <end position="133"/>
    </location>
</feature>
<evidence type="ECO:0000256" key="10">
    <source>
        <dbReference type="ARBA" id="ARBA00023136"/>
    </source>
</evidence>
<feature type="compositionally biased region" description="Gly residues" evidence="11">
    <location>
        <begin position="685"/>
        <end position="695"/>
    </location>
</feature>
<sequence>MADRQAEERTDAGSFQGGARKAYRVAVLAVCAWTAAMFIVALPAFYAEMRDRCATQVCEPFYNPPPGTEWLAAHGYGAGTYAIAYTAIYAVFGFVCMGAGVALYRRRTMMGLLGTLMLFTYGAAFTPVMTVLYEWGDWLKSTVRLVEAGSFVAFLLFFAVFPSGTFVSRRMAWLLAVLVLVRVPGYLFPATPVDLAYWSQWLVGGWLLLWAGMLLYVQLYRYRFVSGPLERQQTKWVVYGLSVALTGLLAFTAVFLWWQANGLHTPYRLYAIEVGIHASMLVIPASLLAAVLRKRLWAIDPIVNRTIVYALLSVFVAAVYTAAAWYIGSIFRTDGGWLVSLVATGIVAVLFAPLKERLQRWVNRMLYGERGDPYSVLSRLGKKLEEPLTPEDVLHVVARTIREALRLPYVSVSLYQNGQTVNVARDGDPAAGGERAAIELIHRGQLLGLLEAAPRTPGEGLGAPDRAFLDVLVRQAAAIVQSVKVSLDVKLLAADLQESRERLVLAREEERRELRRNLHDDTAPRLAALALTAAAAEELLEADPAATRAILAELRANIRATVADIRSLAHDLRPPALDELGLLGAVRERVRELSHAASGAGAPGGGAVRFELDAPDGLPPLPAAVEVAAYRIASEAIANVVRHAEAGRCRIGVRFVRTAERTGLELAVADDGRGVRASQAAKPGGSAGTGRGGIGLRSMRERAAELGGTCRIEPAHADGSGTKVIVFLPVSDGKEGEMIDDGSEGTGTIGTAGETAADRRGG</sequence>